<evidence type="ECO:0000313" key="1">
    <source>
        <dbReference type="EMBL" id="TVX85600.1"/>
    </source>
</evidence>
<gene>
    <name evidence="1" type="ORF">FPZ44_24915</name>
</gene>
<organism evidence="1 2">
    <name type="scientific">Paenibacillus agilis</name>
    <dbReference type="NCBI Taxonomy" id="3020863"/>
    <lineage>
        <taxon>Bacteria</taxon>
        <taxon>Bacillati</taxon>
        <taxon>Bacillota</taxon>
        <taxon>Bacilli</taxon>
        <taxon>Bacillales</taxon>
        <taxon>Paenibacillaceae</taxon>
        <taxon>Paenibacillus</taxon>
    </lineage>
</organism>
<dbReference type="Proteomes" id="UP000318102">
    <property type="component" value="Unassembled WGS sequence"/>
</dbReference>
<dbReference type="EMBL" id="VNJK01000007">
    <property type="protein sequence ID" value="TVX85600.1"/>
    <property type="molecule type" value="Genomic_DNA"/>
</dbReference>
<sequence>MDGRYDAEFVQRVYEEARALNIRITETHSAYKAIGGWIPFNHITNELIPSISSYDEYGNIFGTLEECEEFVKDHEEGRI</sequence>
<proteinExistence type="predicted"/>
<dbReference type="AlphaFoldDB" id="A0A559IDJ9"/>
<accession>A0A559IDJ9</accession>
<protein>
    <submittedName>
        <fullName evidence="1">Uncharacterized protein</fullName>
    </submittedName>
</protein>
<keyword evidence="2" id="KW-1185">Reference proteome</keyword>
<dbReference type="RefSeq" id="WP_144995128.1">
    <property type="nucleotide sequence ID" value="NZ_VNJK01000007.1"/>
</dbReference>
<name>A0A559IDJ9_9BACL</name>
<reference evidence="1 2" key="1">
    <citation type="submission" date="2019-07" db="EMBL/GenBank/DDBJ databases">
        <authorList>
            <person name="Kim J."/>
        </authorList>
    </citation>
    <scope>NUCLEOTIDE SEQUENCE [LARGE SCALE GENOMIC DNA]</scope>
    <source>
        <strain evidence="1 2">N4</strain>
    </source>
</reference>
<comment type="caution">
    <text evidence="1">The sequence shown here is derived from an EMBL/GenBank/DDBJ whole genome shotgun (WGS) entry which is preliminary data.</text>
</comment>
<evidence type="ECO:0000313" key="2">
    <source>
        <dbReference type="Proteomes" id="UP000318102"/>
    </source>
</evidence>